<dbReference type="HOGENOM" id="CLU_2761881_0_0_1"/>
<name>A0A0E0BLB0_9ORYZ</name>
<reference evidence="1" key="2">
    <citation type="submission" date="2018-05" db="EMBL/GenBank/DDBJ databases">
        <title>OgluRS3 (Oryza glumaepatula Reference Sequence Version 3).</title>
        <authorList>
            <person name="Zhang J."/>
            <person name="Kudrna D."/>
            <person name="Lee S."/>
            <person name="Talag J."/>
            <person name="Welchert J."/>
            <person name="Wing R.A."/>
        </authorList>
    </citation>
    <scope>NUCLEOTIDE SEQUENCE [LARGE SCALE GENOMIC DNA]</scope>
</reference>
<protein>
    <submittedName>
        <fullName evidence="1">Uncharacterized protein</fullName>
    </submittedName>
</protein>
<reference evidence="1" key="1">
    <citation type="submission" date="2015-04" db="UniProtKB">
        <authorList>
            <consortium name="EnsemblPlants"/>
        </authorList>
    </citation>
    <scope>IDENTIFICATION</scope>
</reference>
<proteinExistence type="predicted"/>
<dbReference type="Proteomes" id="UP000026961">
    <property type="component" value="Chromosome 11"/>
</dbReference>
<evidence type="ECO:0000313" key="1">
    <source>
        <dbReference type="EnsemblPlants" id="OGLUM11G19530.1"/>
    </source>
</evidence>
<dbReference type="EnsemblPlants" id="OGLUM11G19530.1">
    <property type="protein sequence ID" value="OGLUM11G19530.1"/>
    <property type="gene ID" value="OGLUM11G19530"/>
</dbReference>
<organism evidence="1">
    <name type="scientific">Oryza glumipatula</name>
    <dbReference type="NCBI Taxonomy" id="40148"/>
    <lineage>
        <taxon>Eukaryota</taxon>
        <taxon>Viridiplantae</taxon>
        <taxon>Streptophyta</taxon>
        <taxon>Embryophyta</taxon>
        <taxon>Tracheophyta</taxon>
        <taxon>Spermatophyta</taxon>
        <taxon>Magnoliopsida</taxon>
        <taxon>Liliopsida</taxon>
        <taxon>Poales</taxon>
        <taxon>Poaceae</taxon>
        <taxon>BOP clade</taxon>
        <taxon>Oryzoideae</taxon>
        <taxon>Oryzeae</taxon>
        <taxon>Oryzinae</taxon>
        <taxon>Oryza</taxon>
    </lineage>
</organism>
<accession>A0A0E0BLB0</accession>
<sequence length="70" mass="7555">MAAGCGLPEEEMAAARPRSICVYDVPEFTARSVDCGSCMPDIHIQAKLSARGFFLGSYILIDLTVLTSEE</sequence>
<dbReference type="AlphaFoldDB" id="A0A0E0BLB0"/>
<dbReference type="Gramene" id="OGLUM11G19530.1">
    <property type="protein sequence ID" value="OGLUM11G19530.1"/>
    <property type="gene ID" value="OGLUM11G19530"/>
</dbReference>
<evidence type="ECO:0000313" key="2">
    <source>
        <dbReference type="Proteomes" id="UP000026961"/>
    </source>
</evidence>
<keyword evidence="2" id="KW-1185">Reference proteome</keyword>